<comment type="subunit">
    <text evidence="6">Component of the PI(3,5)P2 regulatory complex at least composed of ATG18, SAC/FIG4, FAB1 and VAC14.</text>
</comment>
<dbReference type="InterPro" id="IPR044769">
    <property type="entry name" value="PIKfyve_PIPKc"/>
</dbReference>
<gene>
    <name evidence="11" type="ORF">POM88_018232</name>
</gene>
<sequence length="1726" mass="194058">MIASPGMMGINEKITLAHFGEEKKGGKLFFGGLVYGGLRCSMGIGGNGILDLIQKVASWINWGTGDQYCSSGEYKMGKICCDCVMTIADSCISYHCQRCGRMLCDNCVLSNGCFGGGVASGDSDSTSDVGAVMNYCKFCSHISTRKREGRKFIEKVHPSDSPRRNSEPPSPCFTERCDECAQQDSVRCRTHYPPSRSDEDDREDSTKTFFSSFFDDTSDIDSSSMSARQEFYNYKSVGSSPLDSPCRIRSFDKTGKAAEQEQVRALMSQNDGPFDQETSALLERPDTETEDMDHTCEKEDYLLTIHNQQYLNLENSGLIWFPPPAVDKNDEKEDNFFAYEEDEDDVGEVTSMFSSGDLSSMLSEKEKNHGGQKESLKAVVQGHFRALVLQLLLGEGIKMGNENGEDNWLNVVTAISWQAANFVKPDTSSGGSMDPVDYVKVKCIASGNPSESKFIKGVVCTKNIKHKRMISQFRNARLLILEGALEYQRVPNQLACFDTLLQQETDHLKMIVSRIEAHRPNVLLVEKSVSSYAQEYLLAKEISLVLNVKKPLLQRIARCTGASVTPSIDKLSTTRLGQCEFFRIEKVSEDLEQTKQLQKKPSKTLMFFEGCPRRLGCTVLLKGSCREELKKVKHVVQYAVFAAYHLSLETSFLADEGASLPKPTARSSFSLLERTSIDSTISVVPTSYAPSTYSEVADLPSFNEESAGLKLELEERESVIEPFNSQFISSPTSVKYGVETSDVLNDGVTATLISEEYMLGEVSTESRCFDRDDSQMAINHMQPFEFFYQKKYEEINDNDASNENNSPSDSHQSILVSFSSHCVLNGTICERSRLLRIKFYGCFDKPLGRYLQEDLFDQASCCKSCKEPADGHVVCYTHQQGNLTINVRRLPTVRLPGERDGKIWMWHRCLRCAHVDGVPPATHRVVMSDAAWGLSFGKFLELSFSDHATANRVASCGHSLQRDCLRYYGFGSMVAFFRYSPIDIFSVCLPPSVLEFIPHSQQDWLKKETIEILSKQEALYEEMLGVLYRIEQKSTSLGHQSCDRNELHNHIIELKDQLIKERDDFHCIHQRPSKDSSELVPVTLDVFELNRLRQSLLILSHDWEYRLSSLDSLLSSDTQLGASYYAGLQDFRSVSSFNDITLSCDRDNESVSDLILKLPDFLQKDLPYTQDREAETSLVDSDVPGVYMPVSCETKNEAETHLDGNSTVNKTSLDRAPSAASELSDKIDSVWNGTADSPLKLPSRKLLSPARVQSIDSATRIQEKMRKGLPPSSFHLLPIRSFHASGDYVNMVRDPSANVQRTYSQMSPLEAQKFNLWNTSHSFNTSASLLPKGARLVLPQNGQADLIVVVYDNEPTSAITYALTSKEHKDWIADEPCGFEEAWNAAQLKRENSVATTIPAWQSFGSLDLDYIHYGSYGSEDVSTTISTMLTDSNSSPHFRISFEDQSPNAGERVKFSVTCYFPKQFDVLRKKCGCSQIDLVRSLSRCKRWSAQGGKSNVYFAKSLDERFIIKQVTKTELESFEEFAPEYFKYMRDSLDSRSPTCLAKILGIFQVTVKHLKGGKESKMDLMVMENLFFGRNVSKVYDLKGSARSRYNSDTTGVNKVLLDMNLLEALRTNPMFLGSKAKRSLERAVWNDTSFLASVDVMDYSLLVGVDEERKELVLGIIDYMRQYTWDKHLETWVKSSGILGGPKNAAPTIVSPKQYKKRFRKAMTTYFLTVPDQWST</sequence>
<feature type="region of interest" description="Disordered" evidence="9">
    <location>
        <begin position="1197"/>
        <end position="1219"/>
    </location>
</feature>
<evidence type="ECO:0000256" key="7">
    <source>
        <dbReference type="ARBA" id="ARBA00077223"/>
    </source>
</evidence>
<keyword evidence="2 8" id="KW-0808">Transferase</keyword>
<evidence type="ECO:0000256" key="6">
    <source>
        <dbReference type="ARBA" id="ARBA00023464"/>
    </source>
</evidence>
<dbReference type="FunFam" id="3.50.7.10:FF:000007">
    <property type="entry name" value="1-phosphatidylinositol 3-phosphate 5-kinase isoform X1"/>
    <property type="match status" value="1"/>
</dbReference>
<dbReference type="GO" id="GO:0005524">
    <property type="term" value="F:ATP binding"/>
    <property type="evidence" value="ECO:0007669"/>
    <property type="project" value="UniProtKB-UniRule"/>
</dbReference>
<dbReference type="GO" id="GO:0010008">
    <property type="term" value="C:endosome membrane"/>
    <property type="evidence" value="ECO:0007669"/>
    <property type="project" value="TreeGrafter"/>
</dbReference>
<dbReference type="InterPro" id="IPR027484">
    <property type="entry name" value="PInositol-4-P-5-kinase_N"/>
</dbReference>
<evidence type="ECO:0000259" key="10">
    <source>
        <dbReference type="PROSITE" id="PS51455"/>
    </source>
</evidence>
<dbReference type="GO" id="GO:0046854">
    <property type="term" value="P:phosphatidylinositol phosphate biosynthetic process"/>
    <property type="evidence" value="ECO:0007669"/>
    <property type="project" value="TreeGrafter"/>
</dbReference>
<evidence type="ECO:0000256" key="5">
    <source>
        <dbReference type="ARBA" id="ARBA00022840"/>
    </source>
</evidence>
<dbReference type="Gene3D" id="3.30.800.10">
    <property type="entry name" value="Phosphatidylinositol Phosphate Kinase II Beta"/>
    <property type="match status" value="1"/>
</dbReference>
<dbReference type="InterPro" id="IPR027409">
    <property type="entry name" value="GroEL-like_apical_dom_sf"/>
</dbReference>
<dbReference type="PANTHER" id="PTHR45748:SF14">
    <property type="entry name" value="1-PHOSPHATIDYLINOSITOL-3-PHOSPHATE 5-KINASE FAB1C-RELATED"/>
    <property type="match status" value="1"/>
</dbReference>
<dbReference type="Pfam" id="PF00118">
    <property type="entry name" value="Cpn60_TCP1"/>
    <property type="match status" value="1"/>
</dbReference>
<dbReference type="SUPFAM" id="SSF52029">
    <property type="entry name" value="GroEL apical domain-like"/>
    <property type="match status" value="1"/>
</dbReference>
<keyword evidence="3 8" id="KW-0547">Nucleotide-binding</keyword>
<name>A0AAD8IQ50_9APIA</name>
<dbReference type="Proteomes" id="UP001237642">
    <property type="component" value="Unassembled WGS sequence"/>
</dbReference>
<evidence type="ECO:0000256" key="3">
    <source>
        <dbReference type="ARBA" id="ARBA00022741"/>
    </source>
</evidence>
<protein>
    <recommendedName>
        <fullName evidence="1">1-phosphatidylinositol-3-phosphate 5-kinase</fullName>
        <ecNumber evidence="1">2.7.1.150</ecNumber>
    </recommendedName>
    <alternativeName>
        <fullName evidence="7">Phosphatidylinositol 3-phosphate 5-kinase type III</fullName>
    </alternativeName>
</protein>
<keyword evidence="4 8" id="KW-0418">Kinase</keyword>
<dbReference type="CDD" id="cd17300">
    <property type="entry name" value="PIPKc_PIKfyve"/>
    <property type="match status" value="1"/>
</dbReference>
<dbReference type="Gene3D" id="3.50.7.10">
    <property type="entry name" value="GroEL"/>
    <property type="match status" value="1"/>
</dbReference>
<feature type="domain" description="PIPK" evidence="10">
    <location>
        <begin position="1397"/>
        <end position="1717"/>
    </location>
</feature>
<dbReference type="GO" id="GO:0000285">
    <property type="term" value="F:1-phosphatidylinositol-3-phosphate 5-kinase activity"/>
    <property type="evidence" value="ECO:0007669"/>
    <property type="project" value="UniProtKB-EC"/>
</dbReference>
<reference evidence="11" key="1">
    <citation type="submission" date="2023-02" db="EMBL/GenBank/DDBJ databases">
        <title>Genome of toxic invasive species Heracleum sosnowskyi carries increased number of genes despite the absence of recent whole-genome duplications.</title>
        <authorList>
            <person name="Schelkunov M."/>
            <person name="Shtratnikova V."/>
            <person name="Makarenko M."/>
            <person name="Klepikova A."/>
            <person name="Omelchenko D."/>
            <person name="Novikova G."/>
            <person name="Obukhova E."/>
            <person name="Bogdanov V."/>
            <person name="Penin A."/>
            <person name="Logacheva M."/>
        </authorList>
    </citation>
    <scope>NUCLEOTIDE SEQUENCE</scope>
    <source>
        <strain evidence="11">Hsosn_3</strain>
        <tissue evidence="11">Leaf</tissue>
    </source>
</reference>
<reference evidence="11" key="2">
    <citation type="submission" date="2023-05" db="EMBL/GenBank/DDBJ databases">
        <authorList>
            <person name="Schelkunov M.I."/>
        </authorList>
    </citation>
    <scope>NUCLEOTIDE SEQUENCE</scope>
    <source>
        <strain evidence="11">Hsosn_3</strain>
        <tissue evidence="11">Leaf</tissue>
    </source>
</reference>
<dbReference type="SMART" id="SM00330">
    <property type="entry name" value="PIPKc"/>
    <property type="match status" value="1"/>
</dbReference>
<evidence type="ECO:0000256" key="1">
    <source>
        <dbReference type="ARBA" id="ARBA00012009"/>
    </source>
</evidence>
<evidence type="ECO:0000256" key="9">
    <source>
        <dbReference type="SAM" id="MobiDB-lite"/>
    </source>
</evidence>
<dbReference type="EMBL" id="JAUIZM010000004">
    <property type="protein sequence ID" value="KAK1390054.1"/>
    <property type="molecule type" value="Genomic_DNA"/>
</dbReference>
<evidence type="ECO:0000313" key="12">
    <source>
        <dbReference type="Proteomes" id="UP001237642"/>
    </source>
</evidence>
<organism evidence="11 12">
    <name type="scientific">Heracleum sosnowskyi</name>
    <dbReference type="NCBI Taxonomy" id="360622"/>
    <lineage>
        <taxon>Eukaryota</taxon>
        <taxon>Viridiplantae</taxon>
        <taxon>Streptophyta</taxon>
        <taxon>Embryophyta</taxon>
        <taxon>Tracheophyta</taxon>
        <taxon>Spermatophyta</taxon>
        <taxon>Magnoliopsida</taxon>
        <taxon>eudicotyledons</taxon>
        <taxon>Gunneridae</taxon>
        <taxon>Pentapetalae</taxon>
        <taxon>asterids</taxon>
        <taxon>campanulids</taxon>
        <taxon>Apiales</taxon>
        <taxon>Apiaceae</taxon>
        <taxon>Apioideae</taxon>
        <taxon>apioid superclade</taxon>
        <taxon>Tordylieae</taxon>
        <taxon>Tordyliinae</taxon>
        <taxon>Heracleum</taxon>
    </lineage>
</organism>
<dbReference type="EC" id="2.7.1.150" evidence="1"/>
<keyword evidence="12" id="KW-1185">Reference proteome</keyword>
<proteinExistence type="predicted"/>
<dbReference type="Gene3D" id="3.30.810.10">
    <property type="entry name" value="2-Layer Sandwich"/>
    <property type="match status" value="1"/>
</dbReference>
<dbReference type="InterPro" id="IPR027483">
    <property type="entry name" value="PInositol-4-P-4/5-kinase_C_sf"/>
</dbReference>
<dbReference type="CDD" id="cd03334">
    <property type="entry name" value="Fab1_TCP"/>
    <property type="match status" value="1"/>
</dbReference>
<dbReference type="PROSITE" id="PS51455">
    <property type="entry name" value="PIPK"/>
    <property type="match status" value="1"/>
</dbReference>
<dbReference type="InterPro" id="IPR002498">
    <property type="entry name" value="PInositol-4-P-4/5-kinase_core"/>
</dbReference>
<evidence type="ECO:0000256" key="8">
    <source>
        <dbReference type="PROSITE-ProRule" id="PRU00781"/>
    </source>
</evidence>
<dbReference type="InterPro" id="IPR002423">
    <property type="entry name" value="Cpn60/GroEL/TCP-1"/>
</dbReference>
<evidence type="ECO:0000256" key="2">
    <source>
        <dbReference type="ARBA" id="ARBA00022679"/>
    </source>
</evidence>
<accession>A0AAD8IQ50</accession>
<dbReference type="Pfam" id="PF01504">
    <property type="entry name" value="PIP5K"/>
    <property type="match status" value="1"/>
</dbReference>
<dbReference type="SUPFAM" id="SSF56104">
    <property type="entry name" value="SAICAR synthase-like"/>
    <property type="match status" value="1"/>
</dbReference>
<evidence type="ECO:0000256" key="4">
    <source>
        <dbReference type="ARBA" id="ARBA00022777"/>
    </source>
</evidence>
<keyword evidence="5 8" id="KW-0067">ATP-binding</keyword>
<dbReference type="FunFam" id="3.30.810.10:FF:000001">
    <property type="entry name" value="1-phosphatidylinositol 3-phosphate 5-kinase FAB1"/>
    <property type="match status" value="1"/>
</dbReference>
<comment type="caution">
    <text evidence="11">The sequence shown here is derived from an EMBL/GenBank/DDBJ whole genome shotgun (WGS) entry which is preliminary data.</text>
</comment>
<evidence type="ECO:0000313" key="11">
    <source>
        <dbReference type="EMBL" id="KAK1390054.1"/>
    </source>
</evidence>
<dbReference type="PANTHER" id="PTHR45748">
    <property type="entry name" value="1-PHOSPHATIDYLINOSITOL 3-PHOSPHATE 5-KINASE-RELATED"/>
    <property type="match status" value="1"/>
</dbReference>
<dbReference type="FunFam" id="3.30.800.10:FF:000010">
    <property type="entry name" value="Putative 1-phosphatidylinositol-3-phosphate 5-kinase FAB1C"/>
    <property type="match status" value="1"/>
</dbReference>